<accession>A0A8T3CJT8</accession>
<dbReference type="InterPro" id="IPR002018">
    <property type="entry name" value="CarbesteraseB"/>
</dbReference>
<dbReference type="InterPro" id="IPR029058">
    <property type="entry name" value="AB_hydrolase_fold"/>
</dbReference>
<reference evidence="2" key="1">
    <citation type="submission" date="2021-01" db="EMBL/GenBank/DDBJ databases">
        <authorList>
            <person name="Zahm M."/>
            <person name="Roques C."/>
            <person name="Cabau C."/>
            <person name="Klopp C."/>
            <person name="Donnadieu C."/>
            <person name="Jouanno E."/>
            <person name="Lampietro C."/>
            <person name="Louis A."/>
            <person name="Herpin A."/>
            <person name="Echchiki A."/>
            <person name="Berthelot C."/>
            <person name="Parey E."/>
            <person name="Roest-Crollius H."/>
            <person name="Braasch I."/>
            <person name="Postlethwait J."/>
            <person name="Bobe J."/>
            <person name="Montfort J."/>
            <person name="Bouchez O."/>
            <person name="Begum T."/>
            <person name="Mejri S."/>
            <person name="Adams A."/>
            <person name="Chen W.-J."/>
            <person name="Guiguen Y."/>
        </authorList>
    </citation>
    <scope>NUCLEOTIDE SEQUENCE</scope>
    <source>
        <tissue evidence="2">Blood</tissue>
    </source>
</reference>
<comment type="caution">
    <text evidence="2">The sequence shown here is derived from an EMBL/GenBank/DDBJ whole genome shotgun (WGS) entry which is preliminary data.</text>
</comment>
<organism evidence="2 3">
    <name type="scientific">Albula goreensis</name>
    <dbReference type="NCBI Taxonomy" id="1534307"/>
    <lineage>
        <taxon>Eukaryota</taxon>
        <taxon>Metazoa</taxon>
        <taxon>Chordata</taxon>
        <taxon>Craniata</taxon>
        <taxon>Vertebrata</taxon>
        <taxon>Euteleostomi</taxon>
        <taxon>Actinopterygii</taxon>
        <taxon>Neopterygii</taxon>
        <taxon>Teleostei</taxon>
        <taxon>Albuliformes</taxon>
        <taxon>Albulidae</taxon>
        <taxon>Albula</taxon>
    </lineage>
</organism>
<proteinExistence type="predicted"/>
<evidence type="ECO:0000313" key="3">
    <source>
        <dbReference type="Proteomes" id="UP000829720"/>
    </source>
</evidence>
<dbReference type="AlphaFoldDB" id="A0A8T3CJT8"/>
<dbReference type="Gene3D" id="3.40.50.1820">
    <property type="entry name" value="alpha/beta hydrolase"/>
    <property type="match status" value="1"/>
</dbReference>
<sequence>MLVFGHCFTKGNYTIDAALKGLCTEEEEELERTMMAYWANFARTGSPNGAGLTEWPRYGAEEEYMGLGVKRQMANG</sequence>
<feature type="domain" description="Carboxylesterase type B" evidence="1">
    <location>
        <begin position="23"/>
        <end position="72"/>
    </location>
</feature>
<protein>
    <recommendedName>
        <fullName evidence="1">Carboxylesterase type B domain-containing protein</fullName>
    </recommendedName>
</protein>
<gene>
    <name evidence="2" type="ORF">AGOR_G00234680</name>
</gene>
<evidence type="ECO:0000313" key="2">
    <source>
        <dbReference type="EMBL" id="KAI1883742.1"/>
    </source>
</evidence>
<evidence type="ECO:0000259" key="1">
    <source>
        <dbReference type="Pfam" id="PF00135"/>
    </source>
</evidence>
<dbReference type="Proteomes" id="UP000829720">
    <property type="component" value="Unassembled WGS sequence"/>
</dbReference>
<keyword evidence="3" id="KW-1185">Reference proteome</keyword>
<dbReference type="SUPFAM" id="SSF53474">
    <property type="entry name" value="alpha/beta-Hydrolases"/>
    <property type="match status" value="1"/>
</dbReference>
<dbReference type="OrthoDB" id="3200163at2759"/>
<name>A0A8T3CJT8_9TELE</name>
<dbReference type="Pfam" id="PF00135">
    <property type="entry name" value="COesterase"/>
    <property type="match status" value="1"/>
</dbReference>
<dbReference type="EMBL" id="JAERUA010000023">
    <property type="protein sequence ID" value="KAI1883742.1"/>
    <property type="molecule type" value="Genomic_DNA"/>
</dbReference>